<dbReference type="InterPro" id="IPR027417">
    <property type="entry name" value="P-loop_NTPase"/>
</dbReference>
<evidence type="ECO:0000256" key="2">
    <source>
        <dbReference type="ARBA" id="ARBA00023134"/>
    </source>
</evidence>
<keyword evidence="1" id="KW-0547">Nucleotide-binding</keyword>
<dbReference type="InterPro" id="IPR003578">
    <property type="entry name" value="Small_GTPase_Rho"/>
</dbReference>
<sequence length="294" mass="32687">MENEFRETVLAEARPQNNANLSFEVINPLLRSRDVSFWPESNDVGPNGNREEEEKSGDHFFLNKEKETKSSAYGVAAGFDNLRPLCFPNADVFVLCFSVVDPDSFYNLHNKWLPEIRKFFNDDNDDDNENLAPSTTNGKKMSPTKIPPILLIGTQSDRRTNVSTILDLSQLGETVIKTEEALEYAQEIGALAYIECSALTQHNLKEVFDACILASLNKPCGDAANVKKSKIEKARNQYSQEFVNPNAASSGVARKSFKKIKEKMKRSNSVDSAKYASVQESSSLQSDANCLAVA</sequence>
<dbReference type="WBParaSite" id="nRc.2.0.1.t19326-RA">
    <property type="protein sequence ID" value="nRc.2.0.1.t19326-RA"/>
    <property type="gene ID" value="nRc.2.0.1.g19326"/>
</dbReference>
<dbReference type="GO" id="GO:0007264">
    <property type="term" value="P:small GTPase-mediated signal transduction"/>
    <property type="evidence" value="ECO:0007669"/>
    <property type="project" value="InterPro"/>
</dbReference>
<dbReference type="GO" id="GO:0003924">
    <property type="term" value="F:GTPase activity"/>
    <property type="evidence" value="ECO:0007669"/>
    <property type="project" value="InterPro"/>
</dbReference>
<feature type="region of interest" description="Disordered" evidence="3">
    <location>
        <begin position="267"/>
        <end position="294"/>
    </location>
</feature>
<dbReference type="SMART" id="SM00174">
    <property type="entry name" value="RHO"/>
    <property type="match status" value="1"/>
</dbReference>
<dbReference type="PROSITE" id="PS51419">
    <property type="entry name" value="RAB"/>
    <property type="match status" value="1"/>
</dbReference>
<dbReference type="PROSITE" id="PS51420">
    <property type="entry name" value="RHO"/>
    <property type="match status" value="1"/>
</dbReference>
<evidence type="ECO:0000313" key="5">
    <source>
        <dbReference type="WBParaSite" id="nRc.2.0.1.t19326-RA"/>
    </source>
</evidence>
<dbReference type="GO" id="GO:0005525">
    <property type="term" value="F:GTP binding"/>
    <property type="evidence" value="ECO:0007669"/>
    <property type="project" value="UniProtKB-KW"/>
</dbReference>
<dbReference type="PANTHER" id="PTHR24072">
    <property type="entry name" value="RHO FAMILY GTPASE"/>
    <property type="match status" value="1"/>
</dbReference>
<evidence type="ECO:0000256" key="1">
    <source>
        <dbReference type="ARBA" id="ARBA00022741"/>
    </source>
</evidence>
<feature type="compositionally biased region" description="Polar residues" evidence="3">
    <location>
        <begin position="278"/>
        <end position="288"/>
    </location>
</feature>
<keyword evidence="4" id="KW-1185">Reference proteome</keyword>
<dbReference type="Pfam" id="PF00071">
    <property type="entry name" value="Ras"/>
    <property type="match status" value="1"/>
</dbReference>
<dbReference type="Proteomes" id="UP000887565">
    <property type="component" value="Unplaced"/>
</dbReference>
<accession>A0A915IYN8</accession>
<evidence type="ECO:0000313" key="4">
    <source>
        <dbReference type="Proteomes" id="UP000887565"/>
    </source>
</evidence>
<dbReference type="AlphaFoldDB" id="A0A915IYN8"/>
<proteinExistence type="predicted"/>
<protein>
    <submittedName>
        <fullName evidence="5">Rho GTPase</fullName>
    </submittedName>
</protein>
<evidence type="ECO:0000256" key="3">
    <source>
        <dbReference type="SAM" id="MobiDB-lite"/>
    </source>
</evidence>
<dbReference type="InterPro" id="IPR001806">
    <property type="entry name" value="Small_GTPase"/>
</dbReference>
<reference evidence="5" key="1">
    <citation type="submission" date="2022-11" db="UniProtKB">
        <authorList>
            <consortium name="WormBaseParasite"/>
        </authorList>
    </citation>
    <scope>IDENTIFICATION</scope>
</reference>
<organism evidence="4 5">
    <name type="scientific">Romanomermis culicivorax</name>
    <name type="common">Nematode worm</name>
    <dbReference type="NCBI Taxonomy" id="13658"/>
    <lineage>
        <taxon>Eukaryota</taxon>
        <taxon>Metazoa</taxon>
        <taxon>Ecdysozoa</taxon>
        <taxon>Nematoda</taxon>
        <taxon>Enoplea</taxon>
        <taxon>Dorylaimia</taxon>
        <taxon>Mermithida</taxon>
        <taxon>Mermithoidea</taxon>
        <taxon>Mermithidae</taxon>
        <taxon>Romanomermis</taxon>
    </lineage>
</organism>
<dbReference type="PROSITE" id="PS51421">
    <property type="entry name" value="RAS"/>
    <property type="match status" value="1"/>
</dbReference>
<dbReference type="Gene3D" id="3.40.50.300">
    <property type="entry name" value="P-loop containing nucleotide triphosphate hydrolases"/>
    <property type="match status" value="1"/>
</dbReference>
<name>A0A915IYN8_ROMCU</name>
<keyword evidence="2" id="KW-0342">GTP-binding</keyword>
<dbReference type="SUPFAM" id="SSF52540">
    <property type="entry name" value="P-loop containing nucleoside triphosphate hydrolases"/>
    <property type="match status" value="1"/>
</dbReference>